<dbReference type="OrthoDB" id="121866at2"/>
<feature type="region of interest" description="Disordered" evidence="1">
    <location>
        <begin position="24"/>
        <end position="59"/>
    </location>
</feature>
<dbReference type="EMBL" id="FNVA01000009">
    <property type="protein sequence ID" value="SEG69637.1"/>
    <property type="molecule type" value="Genomic_DNA"/>
</dbReference>
<evidence type="ECO:0000256" key="2">
    <source>
        <dbReference type="SAM" id="Phobius"/>
    </source>
</evidence>
<dbReference type="AlphaFoldDB" id="A0A1H6CA52"/>
<gene>
    <name evidence="3" type="ORF">SAMN05421819_4367</name>
</gene>
<feature type="compositionally biased region" description="Polar residues" evidence="1">
    <location>
        <begin position="29"/>
        <end position="39"/>
    </location>
</feature>
<name>A0A1H6CA52_9BACT</name>
<sequence>MDRVRFGRALGYGARHAAKSLAAAVDAATTPSPSGSGQRPSTPSSPTVQPPKPVASEVRAAAAPRAAQAAQVLQAGKQASRSVLGPVKKATGVVMLQVSGSFFGLLAFGMGRGLWALRGNFRAPVFSNAWMGAWVVAALVVVLSYFCVSNFVRASRRERS</sequence>
<keyword evidence="2" id="KW-1133">Transmembrane helix</keyword>
<feature type="transmembrane region" description="Helical" evidence="2">
    <location>
        <begin position="90"/>
        <end position="111"/>
    </location>
</feature>
<feature type="transmembrane region" description="Helical" evidence="2">
    <location>
        <begin position="131"/>
        <end position="152"/>
    </location>
</feature>
<reference evidence="3 4" key="1">
    <citation type="submission" date="2016-10" db="EMBL/GenBank/DDBJ databases">
        <authorList>
            <person name="de Groot N.N."/>
        </authorList>
    </citation>
    <scope>NUCLEOTIDE SEQUENCE [LARGE SCALE GENOMIC DNA]</scope>
    <source>
        <strain evidence="3 4">DSM 22489</strain>
    </source>
</reference>
<organism evidence="3 4">
    <name type="scientific">Bryocella elongata</name>
    <dbReference type="NCBI Taxonomy" id="863522"/>
    <lineage>
        <taxon>Bacteria</taxon>
        <taxon>Pseudomonadati</taxon>
        <taxon>Acidobacteriota</taxon>
        <taxon>Terriglobia</taxon>
        <taxon>Terriglobales</taxon>
        <taxon>Acidobacteriaceae</taxon>
        <taxon>Bryocella</taxon>
    </lineage>
</organism>
<keyword evidence="2" id="KW-0472">Membrane</keyword>
<dbReference type="Proteomes" id="UP000236728">
    <property type="component" value="Unassembled WGS sequence"/>
</dbReference>
<protein>
    <submittedName>
        <fullName evidence="3">Uncharacterized protein</fullName>
    </submittedName>
</protein>
<dbReference type="RefSeq" id="WP_103935202.1">
    <property type="nucleotide sequence ID" value="NZ_FNVA01000009.1"/>
</dbReference>
<accession>A0A1H6CA52</accession>
<evidence type="ECO:0000313" key="4">
    <source>
        <dbReference type="Proteomes" id="UP000236728"/>
    </source>
</evidence>
<keyword evidence="2" id="KW-0812">Transmembrane</keyword>
<keyword evidence="4" id="KW-1185">Reference proteome</keyword>
<evidence type="ECO:0000313" key="3">
    <source>
        <dbReference type="EMBL" id="SEG69637.1"/>
    </source>
</evidence>
<evidence type="ECO:0000256" key="1">
    <source>
        <dbReference type="SAM" id="MobiDB-lite"/>
    </source>
</evidence>
<proteinExistence type="predicted"/>